<dbReference type="EMBL" id="PDNW01000011">
    <property type="protein sequence ID" value="PLC49403.1"/>
    <property type="molecule type" value="Genomic_DNA"/>
</dbReference>
<keyword evidence="2" id="KW-1133">Transmembrane helix</keyword>
<feature type="compositionally biased region" description="Basic residues" evidence="1">
    <location>
        <begin position="58"/>
        <end position="94"/>
    </location>
</feature>
<evidence type="ECO:0000256" key="1">
    <source>
        <dbReference type="SAM" id="MobiDB-lite"/>
    </source>
</evidence>
<evidence type="ECO:0000313" key="4">
    <source>
        <dbReference type="Proteomes" id="UP000234190"/>
    </source>
</evidence>
<feature type="transmembrane region" description="Helical" evidence="2">
    <location>
        <begin position="35"/>
        <end position="52"/>
    </location>
</feature>
<feature type="region of interest" description="Disordered" evidence="1">
    <location>
        <begin position="44"/>
        <end position="94"/>
    </location>
</feature>
<keyword evidence="2" id="KW-0472">Membrane</keyword>
<reference evidence="3 4" key="1">
    <citation type="submission" date="2017-10" db="EMBL/GenBank/DDBJ databases">
        <title>Two draft genome sequences of Pusillimonas sp. strains isolated from a nitrate- and radionuclide-contaminated groundwater in Russia.</title>
        <authorList>
            <person name="Grouzdev D.S."/>
            <person name="Tourova T.P."/>
            <person name="Goeva M.A."/>
            <person name="Babich T.L."/>
            <person name="Sokolova D.S."/>
            <person name="Abdullin R."/>
            <person name="Poltaraus A.B."/>
            <person name="Toshchakov S.V."/>
            <person name="Nazina T.N."/>
        </authorList>
    </citation>
    <scope>NUCLEOTIDE SEQUENCE [LARGE SCALE GENOMIC DNA]</scope>
    <source>
        <strain evidence="3 4">JR1/69-3-13</strain>
    </source>
</reference>
<feature type="transmembrane region" description="Helical" evidence="2">
    <location>
        <begin position="12"/>
        <end position="29"/>
    </location>
</feature>
<organism evidence="3 4">
    <name type="scientific">Pollutimonas subterranea</name>
    <dbReference type="NCBI Taxonomy" id="2045210"/>
    <lineage>
        <taxon>Bacteria</taxon>
        <taxon>Pseudomonadati</taxon>
        <taxon>Pseudomonadota</taxon>
        <taxon>Betaproteobacteria</taxon>
        <taxon>Burkholderiales</taxon>
        <taxon>Alcaligenaceae</taxon>
        <taxon>Pollutimonas</taxon>
    </lineage>
</organism>
<gene>
    <name evidence="3" type="ORF">CR159_13700</name>
</gene>
<evidence type="ECO:0000256" key="2">
    <source>
        <dbReference type="SAM" id="Phobius"/>
    </source>
</evidence>
<accession>A0A2N4U333</accession>
<protein>
    <recommendedName>
        <fullName evidence="5">Glycine zipper 2TM domain-containing protein</fullName>
    </recommendedName>
</protein>
<dbReference type="Proteomes" id="UP000234190">
    <property type="component" value="Unassembled WGS sequence"/>
</dbReference>
<dbReference type="AlphaFoldDB" id="A0A2N4U333"/>
<sequence length="94" mass="10393">MGSSASASDRKTNNTIIGAGLGAVAGALVTDGDPLITLGGAAAGGLLGNVLTEERSDRRHRNWDRNRGHHRADRRNVRQRSHHDRRDHRHRHHR</sequence>
<keyword evidence="4" id="KW-1185">Reference proteome</keyword>
<keyword evidence="2" id="KW-0812">Transmembrane</keyword>
<evidence type="ECO:0000313" key="3">
    <source>
        <dbReference type="EMBL" id="PLC49403.1"/>
    </source>
</evidence>
<proteinExistence type="predicted"/>
<comment type="caution">
    <text evidence="3">The sequence shown here is derived from an EMBL/GenBank/DDBJ whole genome shotgun (WGS) entry which is preliminary data.</text>
</comment>
<name>A0A2N4U333_9BURK</name>
<evidence type="ECO:0008006" key="5">
    <source>
        <dbReference type="Google" id="ProtNLM"/>
    </source>
</evidence>